<protein>
    <submittedName>
        <fullName evidence="1">Uncharacterized protein</fullName>
    </submittedName>
</protein>
<feature type="non-terminal residue" evidence="1">
    <location>
        <position position="138"/>
    </location>
</feature>
<sequence length="138" mass="15283">MDQRHLAVGKRQTQDSVISGVSKTVQKGAESGSQHRRLENVCRGLPAMIREARRKLLGNLHRGWIGVIFELTCITAKEASAVLTRKQAGAYSYVTNDSGRRRKVVCSIYFLYDEELSPEPLIKLVKSAKKAASPDNGL</sequence>
<name>E9IH67_SOLIN</name>
<dbReference type="AlphaFoldDB" id="E9IH67"/>
<reference evidence="1" key="1">
    <citation type="journal article" date="2011" name="Proc. Natl. Acad. Sci. U.S.A.">
        <title>The genome of the fire ant Solenopsis invicta.</title>
        <authorList>
            <person name="Wurm Y."/>
            <person name="Wang J."/>
            <person name="Riba-Grognuz O."/>
            <person name="Corona M."/>
            <person name="Nygaard S."/>
            <person name="Hunt B.G."/>
            <person name="Ingram K.K."/>
            <person name="Falquet L."/>
            <person name="Nipitwattanaphon M."/>
            <person name="Gotzek D."/>
            <person name="Dijkstra M.B."/>
            <person name="Oettler J."/>
            <person name="Comtesse F."/>
            <person name="Shih C.J."/>
            <person name="Wu W.J."/>
            <person name="Yang C.C."/>
            <person name="Thomas J."/>
            <person name="Beaudoing E."/>
            <person name="Pradervand S."/>
            <person name="Flegel V."/>
            <person name="Cook E.D."/>
            <person name="Fabbretti R."/>
            <person name="Stockinger H."/>
            <person name="Long L."/>
            <person name="Farmerie W.G."/>
            <person name="Oakey J."/>
            <person name="Boomsma J.J."/>
            <person name="Pamilo P."/>
            <person name="Yi S.V."/>
            <person name="Heinze J."/>
            <person name="Goodisman M.A."/>
            <person name="Farinelli L."/>
            <person name="Harshman K."/>
            <person name="Hulo N."/>
            <person name="Cerutti L."/>
            <person name="Xenarios I."/>
            <person name="Shoemaker D."/>
            <person name="Keller L."/>
        </authorList>
    </citation>
    <scope>NUCLEOTIDE SEQUENCE [LARGE SCALE GENOMIC DNA]</scope>
</reference>
<organism>
    <name type="scientific">Solenopsis invicta</name>
    <name type="common">Red imported fire ant</name>
    <name type="synonym">Solenopsis wagneri</name>
    <dbReference type="NCBI Taxonomy" id="13686"/>
    <lineage>
        <taxon>Eukaryota</taxon>
        <taxon>Metazoa</taxon>
        <taxon>Ecdysozoa</taxon>
        <taxon>Arthropoda</taxon>
        <taxon>Hexapoda</taxon>
        <taxon>Insecta</taxon>
        <taxon>Pterygota</taxon>
        <taxon>Neoptera</taxon>
        <taxon>Endopterygota</taxon>
        <taxon>Hymenoptera</taxon>
        <taxon>Apocrita</taxon>
        <taxon>Aculeata</taxon>
        <taxon>Formicoidea</taxon>
        <taxon>Formicidae</taxon>
        <taxon>Myrmicinae</taxon>
        <taxon>Solenopsis</taxon>
    </lineage>
</organism>
<dbReference type="HOGENOM" id="CLU_1857776_0_0_1"/>
<gene>
    <name evidence="1" type="ORF">SINV_03728</name>
</gene>
<accession>E9IH67</accession>
<evidence type="ECO:0000313" key="1">
    <source>
        <dbReference type="EMBL" id="EFZ20085.1"/>
    </source>
</evidence>
<dbReference type="EMBL" id="GL763185">
    <property type="protein sequence ID" value="EFZ20085.1"/>
    <property type="molecule type" value="Genomic_DNA"/>
</dbReference>
<proteinExistence type="predicted"/>